<organism evidence="1 2">
    <name type="scientific">Candidatus Korobacter versatilis</name>
    <dbReference type="NCBI Taxonomy" id="658062"/>
    <lineage>
        <taxon>Bacteria</taxon>
        <taxon>Pseudomonadati</taxon>
        <taxon>Acidobacteriota</taxon>
        <taxon>Terriglobia</taxon>
        <taxon>Terriglobales</taxon>
        <taxon>Candidatus Korobacteraceae</taxon>
        <taxon>Candidatus Korobacter</taxon>
    </lineage>
</organism>
<reference evidence="1" key="1">
    <citation type="submission" date="2020-07" db="EMBL/GenBank/DDBJ databases">
        <title>Huge and variable diversity of episymbiotic CPR bacteria and DPANN archaea in groundwater ecosystems.</title>
        <authorList>
            <person name="He C.Y."/>
            <person name="Keren R."/>
            <person name="Whittaker M."/>
            <person name="Farag I.F."/>
            <person name="Doudna J."/>
            <person name="Cate J.H.D."/>
            <person name="Banfield J.F."/>
        </authorList>
    </citation>
    <scope>NUCLEOTIDE SEQUENCE</scope>
    <source>
        <strain evidence="1">NC_groundwater_580_Pr5_B-0.1um_64_19</strain>
    </source>
</reference>
<evidence type="ECO:0000313" key="2">
    <source>
        <dbReference type="Proteomes" id="UP000779809"/>
    </source>
</evidence>
<evidence type="ECO:0000313" key="1">
    <source>
        <dbReference type="EMBL" id="MBI2678772.1"/>
    </source>
</evidence>
<accession>A0A932A912</accession>
<protein>
    <submittedName>
        <fullName evidence="1">Uncharacterized protein</fullName>
    </submittedName>
</protein>
<comment type="caution">
    <text evidence="1">The sequence shown here is derived from an EMBL/GenBank/DDBJ whole genome shotgun (WGS) entry which is preliminary data.</text>
</comment>
<name>A0A932A912_9BACT</name>
<dbReference type="EMBL" id="JACPNR010000010">
    <property type="protein sequence ID" value="MBI2678772.1"/>
    <property type="molecule type" value="Genomic_DNA"/>
</dbReference>
<dbReference type="AlphaFoldDB" id="A0A932A912"/>
<sequence>MRKWYVPLTMLGLGGLGLLFVTERGQQAVRALVESLGEPVDESLPGVDRELAQIESALDEIAADLAR</sequence>
<proteinExistence type="predicted"/>
<gene>
    <name evidence="1" type="ORF">HYX28_08320</name>
</gene>
<dbReference type="Proteomes" id="UP000779809">
    <property type="component" value="Unassembled WGS sequence"/>
</dbReference>